<dbReference type="Proteomes" id="UP000659124">
    <property type="component" value="Unassembled WGS sequence"/>
</dbReference>
<proteinExistence type="predicted"/>
<dbReference type="EMBL" id="JACVFC010000004">
    <property type="protein sequence ID" value="MBC9933862.1"/>
    <property type="molecule type" value="Genomic_DNA"/>
</dbReference>
<accession>A0ABR7TTR1</accession>
<evidence type="ECO:0000313" key="1">
    <source>
        <dbReference type="EMBL" id="MBC9933862.1"/>
    </source>
</evidence>
<protein>
    <submittedName>
        <fullName evidence="1">Uncharacterized protein</fullName>
    </submittedName>
</protein>
<evidence type="ECO:0000313" key="2">
    <source>
        <dbReference type="Proteomes" id="UP000659124"/>
    </source>
</evidence>
<keyword evidence="2" id="KW-1185">Reference proteome</keyword>
<organism evidence="1 2">
    <name type="scientific">Chitinophaga qingshengii</name>
    <dbReference type="NCBI Taxonomy" id="1569794"/>
    <lineage>
        <taxon>Bacteria</taxon>
        <taxon>Pseudomonadati</taxon>
        <taxon>Bacteroidota</taxon>
        <taxon>Chitinophagia</taxon>
        <taxon>Chitinophagales</taxon>
        <taxon>Chitinophagaceae</taxon>
        <taxon>Chitinophaga</taxon>
    </lineage>
</organism>
<comment type="caution">
    <text evidence="1">The sequence shown here is derived from an EMBL/GenBank/DDBJ whole genome shotgun (WGS) entry which is preliminary data.</text>
</comment>
<dbReference type="RefSeq" id="WP_188090975.1">
    <property type="nucleotide sequence ID" value="NZ_JACVFC010000004.1"/>
</dbReference>
<gene>
    <name evidence="1" type="ORF">ICL07_25955</name>
</gene>
<sequence length="193" mass="22174">MNNPEIPLHQANPELFKTYLLDPAFSDEIMVIKGVTLDDHLLKSELHIKAIIQFQTEACTKFNGTPAIQVLARLRRRIRNFMHSSRMATAIRKIVLALPLETHALYELNPVLFERFVMEDFSVRPFSIAIGGITQRDRMLRIEIALYILDDEIIRLSARVKRQAVATVRAEHRKNVNRVMAAYGRLLPATNDN</sequence>
<reference evidence="1 2" key="1">
    <citation type="submission" date="2020-09" db="EMBL/GenBank/DDBJ databases">
        <title>Genome sequences of type strains of Chitinophaga qingshengii and Chitinophaga varians.</title>
        <authorList>
            <person name="Kittiwongwattana C."/>
        </authorList>
    </citation>
    <scope>NUCLEOTIDE SEQUENCE [LARGE SCALE GENOMIC DNA]</scope>
    <source>
        <strain evidence="1 2">JCM 30026</strain>
    </source>
</reference>
<name>A0ABR7TTR1_9BACT</name>